<dbReference type="RefSeq" id="WP_233675549.1">
    <property type="nucleotide sequence ID" value="NZ_JAJUOS010000002.1"/>
</dbReference>
<comment type="caution">
    <text evidence="2">The sequence shown here is derived from an EMBL/GenBank/DDBJ whole genome shotgun (WGS) entry which is preliminary data.</text>
</comment>
<keyword evidence="1" id="KW-0732">Signal</keyword>
<dbReference type="Proteomes" id="UP001521181">
    <property type="component" value="Unassembled WGS sequence"/>
</dbReference>
<feature type="chain" id="PRO_5045329073" description="Porin family protein" evidence="1">
    <location>
        <begin position="34"/>
        <end position="161"/>
    </location>
</feature>
<reference evidence="2 3" key="1">
    <citation type="submission" date="2021-12" db="EMBL/GenBank/DDBJ databases">
        <title>Sinirhodobacter sp. WL0062 is a bacterium isolated from seawater.</title>
        <authorList>
            <person name="Wang L."/>
            <person name="He W."/>
            <person name="Zhang D.-F."/>
        </authorList>
    </citation>
    <scope>NUCLEOTIDE SEQUENCE [LARGE SCALE GENOMIC DNA]</scope>
    <source>
        <strain evidence="2 3">WL0062</strain>
    </source>
</reference>
<keyword evidence="3" id="KW-1185">Reference proteome</keyword>
<dbReference type="EMBL" id="JAJUOS010000002">
    <property type="protein sequence ID" value="MCE5972532.1"/>
    <property type="molecule type" value="Genomic_DNA"/>
</dbReference>
<protein>
    <recommendedName>
        <fullName evidence="4">Porin family protein</fullName>
    </recommendedName>
</protein>
<sequence>MFVARSEVRGGGAGCLGLACALALLFSAVTANARDGGDWTMQFNPYLWGSGLSGSMAPADIGNVAFTIGGDYVIARSPCGELRLADALRYWNIETDLRFGSGTEGEPAGRASSDRVDVLAGVNWQAETGARTFATGWVMVGAGGSNLSTVDFAGLDYRINE</sequence>
<name>A0ABS8YRM9_9RHOB</name>
<evidence type="ECO:0000313" key="2">
    <source>
        <dbReference type="EMBL" id="MCE5972532.1"/>
    </source>
</evidence>
<feature type="signal peptide" evidence="1">
    <location>
        <begin position="1"/>
        <end position="33"/>
    </location>
</feature>
<evidence type="ECO:0000256" key="1">
    <source>
        <dbReference type="SAM" id="SignalP"/>
    </source>
</evidence>
<dbReference type="PROSITE" id="PS51257">
    <property type="entry name" value="PROKAR_LIPOPROTEIN"/>
    <property type="match status" value="1"/>
</dbReference>
<proteinExistence type="predicted"/>
<evidence type="ECO:0008006" key="4">
    <source>
        <dbReference type="Google" id="ProtNLM"/>
    </source>
</evidence>
<gene>
    <name evidence="2" type="ORF">LZA78_03415</name>
</gene>
<organism evidence="2 3">
    <name type="scientific">Rhodobacter flavimaris</name>
    <dbReference type="NCBI Taxonomy" id="2907145"/>
    <lineage>
        <taxon>Bacteria</taxon>
        <taxon>Pseudomonadati</taxon>
        <taxon>Pseudomonadota</taxon>
        <taxon>Alphaproteobacteria</taxon>
        <taxon>Rhodobacterales</taxon>
        <taxon>Rhodobacter group</taxon>
        <taxon>Rhodobacter</taxon>
    </lineage>
</organism>
<evidence type="ECO:0000313" key="3">
    <source>
        <dbReference type="Proteomes" id="UP001521181"/>
    </source>
</evidence>
<accession>A0ABS8YRM9</accession>